<protein>
    <submittedName>
        <fullName evidence="4">Uncharacterized protein</fullName>
    </submittedName>
</protein>
<dbReference type="STRING" id="1197477.IA57_07280"/>
<evidence type="ECO:0000256" key="3">
    <source>
        <dbReference type="SAM" id="SignalP"/>
    </source>
</evidence>
<dbReference type="Proteomes" id="UP000028521">
    <property type="component" value="Unassembled WGS sequence"/>
</dbReference>
<accession>A0A084TLN6</accession>
<keyword evidence="5" id="KW-1185">Reference proteome</keyword>
<comment type="caution">
    <text evidence="4">The sequence shown here is derived from an EMBL/GenBank/DDBJ whole genome shotgun (WGS) entry which is preliminary data.</text>
</comment>
<keyword evidence="2" id="KW-0175">Coiled coil</keyword>
<evidence type="ECO:0000256" key="2">
    <source>
        <dbReference type="SAM" id="Coils"/>
    </source>
</evidence>
<gene>
    <name evidence="4" type="ORF">IA57_07280</name>
</gene>
<reference evidence="5" key="2">
    <citation type="submission" date="2014-07" db="EMBL/GenBank/DDBJ databases">
        <title>Genome sequence of Mangrovimonas yunxiaonensis.</title>
        <authorList>
            <person name="Li Y."/>
            <person name="Zheng T."/>
        </authorList>
    </citation>
    <scope>NUCLEOTIDE SEQUENCE [LARGE SCALE GENOMIC DNA]</scope>
    <source>
        <strain evidence="5">LY01</strain>
    </source>
</reference>
<dbReference type="Gene3D" id="1.25.40.10">
    <property type="entry name" value="Tetratricopeptide repeat domain"/>
    <property type="match status" value="1"/>
</dbReference>
<dbReference type="AlphaFoldDB" id="A0A084TLN6"/>
<dbReference type="EMBL" id="JPFK01000005">
    <property type="protein sequence ID" value="KFB01622.1"/>
    <property type="molecule type" value="Genomic_DNA"/>
</dbReference>
<dbReference type="InterPro" id="IPR019734">
    <property type="entry name" value="TPR_rpt"/>
</dbReference>
<dbReference type="eggNOG" id="COG0457">
    <property type="taxonomic scope" value="Bacteria"/>
</dbReference>
<evidence type="ECO:0000256" key="1">
    <source>
        <dbReference type="PROSITE-ProRule" id="PRU00339"/>
    </source>
</evidence>
<organism evidence="4 5">
    <name type="scientific">Mangrovimonas yunxiaonensis</name>
    <dbReference type="NCBI Taxonomy" id="1197477"/>
    <lineage>
        <taxon>Bacteria</taxon>
        <taxon>Pseudomonadati</taxon>
        <taxon>Bacteroidota</taxon>
        <taxon>Flavobacteriia</taxon>
        <taxon>Flavobacteriales</taxon>
        <taxon>Flavobacteriaceae</taxon>
        <taxon>Mangrovimonas</taxon>
    </lineage>
</organism>
<dbReference type="OrthoDB" id="1522899at2"/>
<feature type="repeat" description="TPR" evidence="1">
    <location>
        <begin position="333"/>
        <end position="366"/>
    </location>
</feature>
<dbReference type="SMART" id="SM00028">
    <property type="entry name" value="TPR"/>
    <property type="match status" value="2"/>
</dbReference>
<name>A0A084TLN6_9FLAO</name>
<evidence type="ECO:0000313" key="5">
    <source>
        <dbReference type="Proteomes" id="UP000028521"/>
    </source>
</evidence>
<reference evidence="4 5" key="1">
    <citation type="journal article" date="2014" name="Genome Announc.">
        <title>Draft Genome Sequence of the Algicidal Bacterium Mangrovimonas yunxiaonensis Strain LY01.</title>
        <authorList>
            <person name="Li Y."/>
            <person name="Zhu H."/>
            <person name="Li C."/>
            <person name="Zhang H."/>
            <person name="Chen Z."/>
            <person name="Zheng W."/>
            <person name="Xu H."/>
            <person name="Zheng T."/>
        </authorList>
    </citation>
    <scope>NUCLEOTIDE SEQUENCE [LARGE SCALE GENOMIC DNA]</scope>
    <source>
        <strain evidence="4 5">LY01</strain>
    </source>
</reference>
<evidence type="ECO:0000313" key="4">
    <source>
        <dbReference type="EMBL" id="KFB01622.1"/>
    </source>
</evidence>
<keyword evidence="1" id="KW-0802">TPR repeat</keyword>
<sequence>MKTKIALLLTFVFLGWGAATAQNEDLNTLSIMTEYAKSKNYDAAYKPFMELRERNPKYHRGIYKYGEDILEHKIENTTGAEQVAYINDMIKLWDERALHFSANTPKGEYGAKACQLMYDYRKELNKSSDELYKCFDDAYKADPKTFTNPKSLYTYFSLMVDLYDAGNKQPAELFNKYDDVVEKVESEVENYSNKLNKLIEKEDAGTALTSKDKSYKKYYESYLKAYDQISGSIDSKLGERANCENLIPLYTRDFEANKNDAVWLQRAMGKMYQKECTDDPLFVKIVEQKNTIDPDSNTAFYVGILKDKAGQSSEALKYYEQALKLETDNFKKAKLYSKIASKLKAKGSYAKARSYYREALKLNPSNGRPHLAIASMYASSANSCGDTNFNKRAVFWLAAIEAEKAGRVDPTLKSAAAQSATSYRAKAPQKSEIFSEGNAGQTINIGCWIGASVKVPTI</sequence>
<feature type="repeat" description="TPR" evidence="1">
    <location>
        <begin position="296"/>
        <end position="329"/>
    </location>
</feature>
<proteinExistence type="predicted"/>
<keyword evidence="3" id="KW-0732">Signal</keyword>
<dbReference type="PROSITE" id="PS50005">
    <property type="entry name" value="TPR"/>
    <property type="match status" value="2"/>
</dbReference>
<dbReference type="InterPro" id="IPR011990">
    <property type="entry name" value="TPR-like_helical_dom_sf"/>
</dbReference>
<dbReference type="SUPFAM" id="SSF48452">
    <property type="entry name" value="TPR-like"/>
    <property type="match status" value="1"/>
</dbReference>
<feature type="signal peptide" evidence="3">
    <location>
        <begin position="1"/>
        <end position="21"/>
    </location>
</feature>
<feature type="chain" id="PRO_5001782748" evidence="3">
    <location>
        <begin position="22"/>
        <end position="458"/>
    </location>
</feature>
<dbReference type="PROSITE" id="PS50293">
    <property type="entry name" value="TPR_REGION"/>
    <property type="match status" value="1"/>
</dbReference>
<dbReference type="RefSeq" id="WP_036121116.1">
    <property type="nucleotide sequence ID" value="NZ_BMET01000001.1"/>
</dbReference>
<feature type="coiled-coil region" evidence="2">
    <location>
        <begin position="174"/>
        <end position="201"/>
    </location>
</feature>